<dbReference type="EMBL" id="JACTNG010000006">
    <property type="protein sequence ID" value="MBO1079966.1"/>
    <property type="molecule type" value="Genomic_DNA"/>
</dbReference>
<comment type="subunit">
    <text evidence="6">Part of the 30S ribosomal subunit.</text>
</comment>
<evidence type="ECO:0000313" key="9">
    <source>
        <dbReference type="Proteomes" id="UP001518989"/>
    </source>
</evidence>
<dbReference type="InterPro" id="IPR000266">
    <property type="entry name" value="Ribosomal_uS17"/>
</dbReference>
<evidence type="ECO:0000256" key="6">
    <source>
        <dbReference type="HAMAP-Rule" id="MF_01345"/>
    </source>
</evidence>
<dbReference type="InterPro" id="IPR019984">
    <property type="entry name" value="Ribosomal_uS17_bact/chlr"/>
</dbReference>
<comment type="function">
    <text evidence="6">One of the primary rRNA binding proteins, it binds specifically to the 5'-end of 16S ribosomal RNA.</text>
</comment>
<keyword evidence="9" id="KW-1185">Reference proteome</keyword>
<dbReference type="InterPro" id="IPR019979">
    <property type="entry name" value="Ribosomal_uS17_CS"/>
</dbReference>
<dbReference type="PANTHER" id="PTHR10744:SF1">
    <property type="entry name" value="SMALL RIBOSOMAL SUBUNIT PROTEIN US17M"/>
    <property type="match status" value="1"/>
</dbReference>
<gene>
    <name evidence="6 8" type="primary">rpsQ</name>
    <name evidence="8" type="ORF">IAI61_13075</name>
</gene>
<dbReference type="PANTHER" id="PTHR10744">
    <property type="entry name" value="40S RIBOSOMAL PROTEIN S11 FAMILY MEMBER"/>
    <property type="match status" value="1"/>
</dbReference>
<dbReference type="NCBIfam" id="TIGR03635">
    <property type="entry name" value="uS17_bact"/>
    <property type="match status" value="1"/>
</dbReference>
<dbReference type="InterPro" id="IPR012340">
    <property type="entry name" value="NA-bd_OB-fold"/>
</dbReference>
<dbReference type="PROSITE" id="PS00056">
    <property type="entry name" value="RIBOSOMAL_S17"/>
    <property type="match status" value="1"/>
</dbReference>
<accession>A0ABS3KR73</accession>
<dbReference type="Pfam" id="PF00366">
    <property type="entry name" value="Ribosomal_S17"/>
    <property type="match status" value="1"/>
</dbReference>
<evidence type="ECO:0000256" key="1">
    <source>
        <dbReference type="ARBA" id="ARBA00010254"/>
    </source>
</evidence>
<keyword evidence="3 6" id="KW-0694">RNA-binding</keyword>
<keyword evidence="4 6" id="KW-0689">Ribosomal protein</keyword>
<evidence type="ECO:0000256" key="2">
    <source>
        <dbReference type="ARBA" id="ARBA00022730"/>
    </source>
</evidence>
<sequence>MPKRVLTGRVVSDKQDKTVTVLVERRVMHPLYKKFIRRSKKYAAHDDANLCKEGDLVSIEECRPISKRKTWLLVTRNGEAVPAPAGFDAAAEPATV</sequence>
<organism evidence="8 9">
    <name type="scientific">Roseomonas haemaphysalidis</name>
    <dbReference type="NCBI Taxonomy" id="2768162"/>
    <lineage>
        <taxon>Bacteria</taxon>
        <taxon>Pseudomonadati</taxon>
        <taxon>Pseudomonadota</taxon>
        <taxon>Alphaproteobacteria</taxon>
        <taxon>Acetobacterales</taxon>
        <taxon>Roseomonadaceae</taxon>
        <taxon>Roseomonas</taxon>
    </lineage>
</organism>
<reference evidence="8 9" key="1">
    <citation type="submission" date="2020-09" db="EMBL/GenBank/DDBJ databases">
        <title>Roseomonas.</title>
        <authorList>
            <person name="Zhu W."/>
        </authorList>
    </citation>
    <scope>NUCLEOTIDE SEQUENCE [LARGE SCALE GENOMIC DNA]</scope>
    <source>
        <strain evidence="8 9">573</strain>
    </source>
</reference>
<dbReference type="HAMAP" id="MF_01345_B">
    <property type="entry name" value="Ribosomal_uS17_B"/>
    <property type="match status" value="1"/>
</dbReference>
<name>A0ABS3KR73_9PROT</name>
<dbReference type="RefSeq" id="WP_207417755.1">
    <property type="nucleotide sequence ID" value="NZ_CP061177.1"/>
</dbReference>
<dbReference type="PRINTS" id="PR00973">
    <property type="entry name" value="RIBOSOMALS17"/>
</dbReference>
<evidence type="ECO:0000256" key="5">
    <source>
        <dbReference type="ARBA" id="ARBA00023274"/>
    </source>
</evidence>
<proteinExistence type="inferred from homology"/>
<dbReference type="SUPFAM" id="SSF50249">
    <property type="entry name" value="Nucleic acid-binding proteins"/>
    <property type="match status" value="1"/>
</dbReference>
<comment type="caution">
    <text evidence="8">The sequence shown here is derived from an EMBL/GenBank/DDBJ whole genome shotgun (WGS) entry which is preliminary data.</text>
</comment>
<dbReference type="Gene3D" id="2.40.50.140">
    <property type="entry name" value="Nucleic acid-binding proteins"/>
    <property type="match status" value="1"/>
</dbReference>
<keyword evidence="2 6" id="KW-0699">rRNA-binding</keyword>
<protein>
    <recommendedName>
        <fullName evidence="6">Small ribosomal subunit protein uS17</fullName>
    </recommendedName>
</protein>
<keyword evidence="5 6" id="KW-0687">Ribonucleoprotein</keyword>
<dbReference type="Proteomes" id="UP001518989">
    <property type="component" value="Unassembled WGS sequence"/>
</dbReference>
<evidence type="ECO:0000256" key="4">
    <source>
        <dbReference type="ARBA" id="ARBA00022980"/>
    </source>
</evidence>
<dbReference type="NCBIfam" id="NF004123">
    <property type="entry name" value="PRK05610.1"/>
    <property type="match status" value="1"/>
</dbReference>
<comment type="similarity">
    <text evidence="1 6 7">Belongs to the universal ribosomal protein uS17 family.</text>
</comment>
<evidence type="ECO:0000256" key="7">
    <source>
        <dbReference type="RuleBase" id="RU003872"/>
    </source>
</evidence>
<evidence type="ECO:0000256" key="3">
    <source>
        <dbReference type="ARBA" id="ARBA00022884"/>
    </source>
</evidence>
<dbReference type="CDD" id="cd00364">
    <property type="entry name" value="Ribosomal_uS17"/>
    <property type="match status" value="1"/>
</dbReference>
<evidence type="ECO:0000313" key="8">
    <source>
        <dbReference type="EMBL" id="MBO1079966.1"/>
    </source>
</evidence>
<dbReference type="GO" id="GO:0005840">
    <property type="term" value="C:ribosome"/>
    <property type="evidence" value="ECO:0007669"/>
    <property type="project" value="UniProtKB-KW"/>
</dbReference>